<comment type="caution">
    <text evidence="5">The sequence shown here is derived from an EMBL/GenBank/DDBJ whole genome shotgun (WGS) entry which is preliminary data.</text>
</comment>
<organism evidence="5 6">
    <name type="scientific">Chryseolinea lacunae</name>
    <dbReference type="NCBI Taxonomy" id="2801331"/>
    <lineage>
        <taxon>Bacteria</taxon>
        <taxon>Pseudomonadati</taxon>
        <taxon>Bacteroidota</taxon>
        <taxon>Cytophagia</taxon>
        <taxon>Cytophagales</taxon>
        <taxon>Fulvivirgaceae</taxon>
        <taxon>Chryseolinea</taxon>
    </lineage>
</organism>
<evidence type="ECO:0000313" key="6">
    <source>
        <dbReference type="Proteomes" id="UP000613030"/>
    </source>
</evidence>
<dbReference type="Gene3D" id="3.30.70.1890">
    <property type="match status" value="1"/>
</dbReference>
<sequence>MRTRIIFSLKNRGAYVPFHHQYLLAQVIKGLLIFGPEKSYIEFNQYNFSGLKGQTKVSRKGLHYFSAKVTLVFACPDKAFMDYFLARLFEQKEVIVGNMHLVPESTEEEEPVKITDESRFLCISPIVVIPATFNDESGKKFVSPESDEFSDLLYDSTLSRMESTGKYTAEQLASFYKFQIVADHDYIQRIQASHKKFARIYPLYDNDVKFEVRGYTFPFTLYAAKEVQQFIYENGLGYFTHKGFGMQDVANNDSIQRTPQHDLNYA</sequence>
<dbReference type="EMBL" id="JAERRB010000008">
    <property type="protein sequence ID" value="MBL0743818.1"/>
    <property type="molecule type" value="Genomic_DNA"/>
</dbReference>
<dbReference type="Pfam" id="PF01881">
    <property type="entry name" value="Cas_Cas6_C"/>
    <property type="match status" value="1"/>
</dbReference>
<evidence type="ECO:0000256" key="3">
    <source>
        <dbReference type="ARBA" id="ARBA00023118"/>
    </source>
</evidence>
<gene>
    <name evidence="5" type="primary">cas6</name>
    <name evidence="5" type="ORF">JI741_21485</name>
</gene>
<feature type="domain" description="CRISPR associated protein Cas6 C-terminal" evidence="4">
    <location>
        <begin position="109"/>
        <end position="249"/>
    </location>
</feature>
<keyword evidence="3" id="KW-0051">Antiviral defense</keyword>
<dbReference type="RefSeq" id="WP_202013314.1">
    <property type="nucleotide sequence ID" value="NZ_JAERRB010000008.1"/>
</dbReference>
<dbReference type="PANTHER" id="PTHR36984:SF1">
    <property type="entry name" value="CRISPR-ASSOCIATED ENDORIBONUCLEASE CAS6 1"/>
    <property type="match status" value="1"/>
</dbReference>
<keyword evidence="6" id="KW-1185">Reference proteome</keyword>
<dbReference type="CDD" id="cd21140">
    <property type="entry name" value="Cas6_I-like"/>
    <property type="match status" value="1"/>
</dbReference>
<evidence type="ECO:0000256" key="1">
    <source>
        <dbReference type="ARBA" id="ARBA00005937"/>
    </source>
</evidence>
<dbReference type="InterPro" id="IPR049435">
    <property type="entry name" value="Cas_Cas6_C"/>
</dbReference>
<dbReference type="InterPro" id="IPR010156">
    <property type="entry name" value="CRISPR-assoc_prot_Cas6"/>
</dbReference>
<dbReference type="Proteomes" id="UP000613030">
    <property type="component" value="Unassembled WGS sequence"/>
</dbReference>
<proteinExistence type="inferred from homology"/>
<name>A0ABS1KX87_9BACT</name>
<protein>
    <submittedName>
        <fullName evidence="5">CRISPR-associated endoribonuclease Cas6</fullName>
    </submittedName>
</protein>
<dbReference type="Gene3D" id="3.30.70.1900">
    <property type="match status" value="1"/>
</dbReference>
<reference evidence="5 6" key="1">
    <citation type="submission" date="2021-01" db="EMBL/GenBank/DDBJ databases">
        <title>Chryseolinea sp. Jin1 Genome sequencing and assembly.</title>
        <authorList>
            <person name="Kim I."/>
        </authorList>
    </citation>
    <scope>NUCLEOTIDE SEQUENCE [LARGE SCALE GENOMIC DNA]</scope>
    <source>
        <strain evidence="5 6">Jin1</strain>
    </source>
</reference>
<dbReference type="InterPro" id="IPR045747">
    <property type="entry name" value="CRISPR-assoc_prot_Cas6_N_sf"/>
</dbReference>
<accession>A0ABS1KX87</accession>
<evidence type="ECO:0000259" key="4">
    <source>
        <dbReference type="Pfam" id="PF01881"/>
    </source>
</evidence>
<evidence type="ECO:0000313" key="5">
    <source>
        <dbReference type="EMBL" id="MBL0743818.1"/>
    </source>
</evidence>
<comment type="similarity">
    <text evidence="1">Belongs to the CRISPR-associated protein Cas6/Cse3/CasE family.</text>
</comment>
<dbReference type="PANTHER" id="PTHR36984">
    <property type="entry name" value="CRISPR-ASSOCIATED ENDORIBONUCLEASE CAS6 1"/>
    <property type="match status" value="1"/>
</dbReference>
<evidence type="ECO:0000256" key="2">
    <source>
        <dbReference type="ARBA" id="ARBA00022884"/>
    </source>
</evidence>
<dbReference type="NCBIfam" id="TIGR01877">
    <property type="entry name" value="cas_cas6"/>
    <property type="match status" value="1"/>
</dbReference>
<keyword evidence="2" id="KW-0694">RNA-binding</keyword>